<dbReference type="InterPro" id="IPR029058">
    <property type="entry name" value="AB_hydrolase_fold"/>
</dbReference>
<dbReference type="PANTHER" id="PTHR48098">
    <property type="entry name" value="ENTEROCHELIN ESTERASE-RELATED"/>
    <property type="match status" value="1"/>
</dbReference>
<proteinExistence type="predicted"/>
<protein>
    <submittedName>
        <fullName evidence="1">Esterase family protein</fullName>
    </submittedName>
</protein>
<dbReference type="InterPro" id="IPR000801">
    <property type="entry name" value="Esterase-like"/>
</dbReference>
<dbReference type="PANTHER" id="PTHR48098:SF1">
    <property type="entry name" value="DIACYLGLYCEROL ACYLTRANSFERASE_MYCOLYLTRANSFERASE AG85A"/>
    <property type="match status" value="1"/>
</dbReference>
<dbReference type="InterPro" id="IPR050583">
    <property type="entry name" value="Mycobacterial_A85_antigen"/>
</dbReference>
<dbReference type="RefSeq" id="WP_123896767.1">
    <property type="nucleotide sequence ID" value="NZ_RPFJ01000005.1"/>
</dbReference>
<accession>A0A3N4NRZ4</accession>
<dbReference type="SUPFAM" id="SSF53474">
    <property type="entry name" value="alpha/beta-Hydrolases"/>
    <property type="match status" value="1"/>
</dbReference>
<evidence type="ECO:0000313" key="1">
    <source>
        <dbReference type="EMBL" id="RPD99101.1"/>
    </source>
</evidence>
<name>A0A3N4NRZ4_9FLAO</name>
<dbReference type="OrthoDB" id="9803578at2"/>
<evidence type="ECO:0000313" key="2">
    <source>
        <dbReference type="Proteomes" id="UP000270856"/>
    </source>
</evidence>
<reference evidence="1 2" key="1">
    <citation type="submission" date="2018-11" db="EMBL/GenBank/DDBJ databases">
        <title>Aureibaculum marinum gen. nov., sp. nov., a member of the family Flavobacteriaceae isolated from the Bohai Sea.</title>
        <authorList>
            <person name="Ji X."/>
        </authorList>
    </citation>
    <scope>NUCLEOTIDE SEQUENCE [LARGE SCALE GENOMIC DNA]</scope>
    <source>
        <strain evidence="1 2">BH-SD17</strain>
    </source>
</reference>
<gene>
    <name evidence="1" type="ORF">EGM88_04425</name>
</gene>
<sequence>MVNKEKSKFRTTEISNPEFECNNLRFITVKTQNLKGRGDICVFVPPIKKLQDTPIVTLLHGVYGSAWIWAHKAGVHFTAMKMINKGLIKPMVIAMPSDGLWGDGSGYLPHNNFNFENWIVKDVIDAVKETIDCTSDKSKLFISGLSMGGYGALRIGAKYPKNYVGISGHSSITNVNQMHLFVEEKESNYNQYDKISEDVFELMYQNKEELPPIRFDCGKNDLLIEYNRELHQKLKQSGVKHIYEEFEGEHEWSYWQKHIRNTLLFFNSVL</sequence>
<organism evidence="1 2">
    <name type="scientific">Aureibaculum marinum</name>
    <dbReference type="NCBI Taxonomy" id="2487930"/>
    <lineage>
        <taxon>Bacteria</taxon>
        <taxon>Pseudomonadati</taxon>
        <taxon>Bacteroidota</taxon>
        <taxon>Flavobacteriia</taxon>
        <taxon>Flavobacteriales</taxon>
        <taxon>Flavobacteriaceae</taxon>
        <taxon>Aureibaculum</taxon>
    </lineage>
</organism>
<comment type="caution">
    <text evidence="1">The sequence shown here is derived from an EMBL/GenBank/DDBJ whole genome shotgun (WGS) entry which is preliminary data.</text>
</comment>
<dbReference type="AlphaFoldDB" id="A0A3N4NRZ4"/>
<dbReference type="Gene3D" id="3.40.50.1820">
    <property type="entry name" value="alpha/beta hydrolase"/>
    <property type="match status" value="1"/>
</dbReference>
<dbReference type="EMBL" id="RPFJ01000005">
    <property type="protein sequence ID" value="RPD99101.1"/>
    <property type="molecule type" value="Genomic_DNA"/>
</dbReference>
<keyword evidence="2" id="KW-1185">Reference proteome</keyword>
<dbReference type="Pfam" id="PF00756">
    <property type="entry name" value="Esterase"/>
    <property type="match status" value="1"/>
</dbReference>
<dbReference type="GO" id="GO:0016747">
    <property type="term" value="F:acyltransferase activity, transferring groups other than amino-acyl groups"/>
    <property type="evidence" value="ECO:0007669"/>
    <property type="project" value="TreeGrafter"/>
</dbReference>
<dbReference type="Proteomes" id="UP000270856">
    <property type="component" value="Unassembled WGS sequence"/>
</dbReference>